<comment type="caution">
    <text evidence="3">The sequence shown here is derived from an EMBL/GenBank/DDBJ whole genome shotgun (WGS) entry which is preliminary data.</text>
</comment>
<name>A0A955I1F1_9BACT</name>
<accession>A0A955I1F1</accession>
<reference evidence="3" key="1">
    <citation type="submission" date="2020-04" db="EMBL/GenBank/DDBJ databases">
        <authorList>
            <person name="Zhang T."/>
        </authorList>
    </citation>
    <scope>NUCLEOTIDE SEQUENCE</scope>
    <source>
        <strain evidence="3">HKST-UBA17</strain>
    </source>
</reference>
<gene>
    <name evidence="3" type="ORF">KC685_05070</name>
</gene>
<protein>
    <submittedName>
        <fullName evidence="3">Tyrosine-type recombinase/integrase</fullName>
    </submittedName>
</protein>
<organism evidence="3 4">
    <name type="scientific">Candidatus Dojkabacteria bacterium</name>
    <dbReference type="NCBI Taxonomy" id="2099670"/>
    <lineage>
        <taxon>Bacteria</taxon>
        <taxon>Candidatus Dojkabacteria</taxon>
    </lineage>
</organism>
<dbReference type="GO" id="GO:0015074">
    <property type="term" value="P:DNA integration"/>
    <property type="evidence" value="ECO:0007669"/>
    <property type="project" value="InterPro"/>
</dbReference>
<reference evidence="3" key="2">
    <citation type="journal article" date="2021" name="Microbiome">
        <title>Successional dynamics and alternative stable states in a saline activated sludge microbial community over 9 years.</title>
        <authorList>
            <person name="Wang Y."/>
            <person name="Ye J."/>
            <person name="Ju F."/>
            <person name="Liu L."/>
            <person name="Boyd J.A."/>
            <person name="Deng Y."/>
            <person name="Parks D.H."/>
            <person name="Jiang X."/>
            <person name="Yin X."/>
            <person name="Woodcroft B.J."/>
            <person name="Tyson G.W."/>
            <person name="Hugenholtz P."/>
            <person name="Polz M.F."/>
            <person name="Zhang T."/>
        </authorList>
    </citation>
    <scope>NUCLEOTIDE SEQUENCE</scope>
    <source>
        <strain evidence="3">HKST-UBA17</strain>
    </source>
</reference>
<dbReference type="Pfam" id="PF00589">
    <property type="entry name" value="Phage_integrase"/>
    <property type="match status" value="1"/>
</dbReference>
<feature type="domain" description="Tyr recombinase" evidence="2">
    <location>
        <begin position="2"/>
        <end position="91"/>
    </location>
</feature>
<evidence type="ECO:0000313" key="3">
    <source>
        <dbReference type="EMBL" id="MCA9377260.1"/>
    </source>
</evidence>
<dbReference type="Gene3D" id="1.10.443.10">
    <property type="entry name" value="Intergrase catalytic core"/>
    <property type="match status" value="1"/>
</dbReference>
<dbReference type="Proteomes" id="UP000741282">
    <property type="component" value="Unassembled WGS sequence"/>
</dbReference>
<feature type="non-terminal residue" evidence="3">
    <location>
        <position position="91"/>
    </location>
</feature>
<dbReference type="InterPro" id="IPR011010">
    <property type="entry name" value="DNA_brk_join_enz"/>
</dbReference>
<proteinExistence type="predicted"/>
<dbReference type="PROSITE" id="PS51898">
    <property type="entry name" value="TYR_RECOMBINASE"/>
    <property type="match status" value="1"/>
</dbReference>
<dbReference type="AlphaFoldDB" id="A0A955I1F1"/>
<dbReference type="SUPFAM" id="SSF56349">
    <property type="entry name" value="DNA breaking-rejoining enzymes"/>
    <property type="match status" value="1"/>
</dbReference>
<sequence length="91" mass="10476">MHERNYLVTAEVERLLAATKESRNAARDRCLLLLMFRHGLRVSEACGLQLSQVDVDNRVVHVQRLKQGLSTTQPLRPEEIRAIKAWLKART</sequence>
<evidence type="ECO:0000256" key="1">
    <source>
        <dbReference type="ARBA" id="ARBA00023172"/>
    </source>
</evidence>
<keyword evidence="1" id="KW-0233">DNA recombination</keyword>
<dbReference type="GO" id="GO:0003677">
    <property type="term" value="F:DNA binding"/>
    <property type="evidence" value="ECO:0007669"/>
    <property type="project" value="InterPro"/>
</dbReference>
<dbReference type="InterPro" id="IPR002104">
    <property type="entry name" value="Integrase_catalytic"/>
</dbReference>
<dbReference type="EMBL" id="JAGQLN010000036">
    <property type="protein sequence ID" value="MCA9377260.1"/>
    <property type="molecule type" value="Genomic_DNA"/>
</dbReference>
<dbReference type="GO" id="GO:0006310">
    <property type="term" value="P:DNA recombination"/>
    <property type="evidence" value="ECO:0007669"/>
    <property type="project" value="UniProtKB-KW"/>
</dbReference>
<evidence type="ECO:0000259" key="2">
    <source>
        <dbReference type="PROSITE" id="PS51898"/>
    </source>
</evidence>
<evidence type="ECO:0000313" key="4">
    <source>
        <dbReference type="Proteomes" id="UP000741282"/>
    </source>
</evidence>
<dbReference type="InterPro" id="IPR013762">
    <property type="entry name" value="Integrase-like_cat_sf"/>
</dbReference>